<dbReference type="Gene3D" id="3.40.50.1820">
    <property type="entry name" value="alpha/beta hydrolase"/>
    <property type="match status" value="1"/>
</dbReference>
<sequence length="284" mass="30598">MMKTIMPFSLVGLLAACSNTTIPDVKRQFIDDGQTHPLVVVLGGSEGGNTLANPQWKPFLDGFNDIGVSVAALGYYGTENTSSSAAELSLNDIAKRIKALSADPKINPNCVAVYGFSKGAELALLLGAHFDEINHVVSVMPSHVSWNAVKTLSSRSSWTLSGNALDYIDAPLLSWKMQKGNVTGEFTPAFEAALAEATPEAIAAARIPVENTNGPVLLVSAKHDEIWPSYKMAGYIEADLREASFSHPFKHIALNSGHYSFNKKVQTEVNQFLSETLVARCTNK</sequence>
<dbReference type="GO" id="GO:0006631">
    <property type="term" value="P:fatty acid metabolic process"/>
    <property type="evidence" value="ECO:0007669"/>
    <property type="project" value="TreeGrafter"/>
</dbReference>
<organism evidence="2 4">
    <name type="scientific">Pseudoalteromonas maricaloris</name>
    <dbReference type="NCBI Taxonomy" id="184924"/>
    <lineage>
        <taxon>Bacteria</taxon>
        <taxon>Pseudomonadati</taxon>
        <taxon>Pseudomonadota</taxon>
        <taxon>Gammaproteobacteria</taxon>
        <taxon>Alteromonadales</taxon>
        <taxon>Pseudoalteromonadaceae</taxon>
        <taxon>Pseudoalteromonas</taxon>
    </lineage>
</organism>
<dbReference type="Proteomes" id="UP000646877">
    <property type="component" value="Unassembled WGS sequence"/>
</dbReference>
<dbReference type="EMBL" id="CP137578">
    <property type="protein sequence ID" value="WOX30217.1"/>
    <property type="molecule type" value="Genomic_DNA"/>
</dbReference>
<dbReference type="PANTHER" id="PTHR10824">
    <property type="entry name" value="ACYL-COENZYME A THIOESTERASE-RELATED"/>
    <property type="match status" value="1"/>
</dbReference>
<dbReference type="InterPro" id="IPR029058">
    <property type="entry name" value="AB_hydrolase_fold"/>
</dbReference>
<name>A0A8I2H5G1_9GAMM</name>
<dbReference type="PROSITE" id="PS51257">
    <property type="entry name" value="PROKAR_LIPOPROTEIN"/>
    <property type="match status" value="1"/>
</dbReference>
<feature type="domain" description="BAAT/Acyl-CoA thioester hydrolase C-terminal" evidence="1">
    <location>
        <begin position="96"/>
        <end position="259"/>
    </location>
</feature>
<keyword evidence="2" id="KW-0378">Hydrolase</keyword>
<reference evidence="3 5" key="2">
    <citation type="submission" date="2023-10" db="EMBL/GenBank/DDBJ databases">
        <title>To unveil natural product biosynthetic capacity in Pseudoalteromonas.</title>
        <authorList>
            <person name="Wang J."/>
        </authorList>
    </citation>
    <scope>NUCLEOTIDE SEQUENCE [LARGE SCALE GENOMIC DNA]</scope>
    <source>
        <strain evidence="3 5">DSM 15914</strain>
    </source>
</reference>
<dbReference type="GO" id="GO:0047617">
    <property type="term" value="F:fatty acyl-CoA hydrolase activity"/>
    <property type="evidence" value="ECO:0007669"/>
    <property type="project" value="TreeGrafter"/>
</dbReference>
<gene>
    <name evidence="2" type="ORF">F9Y85_08810</name>
    <name evidence="3" type="ORF">R5H13_08150</name>
</gene>
<evidence type="ECO:0000313" key="2">
    <source>
        <dbReference type="EMBL" id="NLR21414.1"/>
    </source>
</evidence>
<dbReference type="SUPFAM" id="SSF53474">
    <property type="entry name" value="alpha/beta-Hydrolases"/>
    <property type="match status" value="1"/>
</dbReference>
<dbReference type="PANTHER" id="PTHR10824:SF4">
    <property type="entry name" value="ACYL-COENZYME A THIOESTERASE 1-LIKE"/>
    <property type="match status" value="1"/>
</dbReference>
<reference evidence="2" key="1">
    <citation type="submission" date="2019-10" db="EMBL/GenBank/DDBJ databases">
        <authorList>
            <person name="Paulsen S."/>
        </authorList>
    </citation>
    <scope>NUCLEOTIDE SEQUENCE</scope>
    <source>
        <strain evidence="2">LMG 19692</strain>
    </source>
</reference>
<dbReference type="AlphaFoldDB" id="A0A8I2H5G1"/>
<dbReference type="GO" id="GO:0006637">
    <property type="term" value="P:acyl-CoA metabolic process"/>
    <property type="evidence" value="ECO:0007669"/>
    <property type="project" value="TreeGrafter"/>
</dbReference>
<protein>
    <submittedName>
        <fullName evidence="2 3">Acyl-CoA thioester hydrolase</fullName>
    </submittedName>
</protein>
<evidence type="ECO:0000313" key="5">
    <source>
        <dbReference type="Proteomes" id="UP001304419"/>
    </source>
</evidence>
<evidence type="ECO:0000313" key="3">
    <source>
        <dbReference type="EMBL" id="WOX30217.1"/>
    </source>
</evidence>
<evidence type="ECO:0000259" key="1">
    <source>
        <dbReference type="Pfam" id="PF08840"/>
    </source>
</evidence>
<dbReference type="Proteomes" id="UP001304419">
    <property type="component" value="Chromosome 1"/>
</dbReference>
<dbReference type="InterPro" id="IPR014940">
    <property type="entry name" value="BAAT_C"/>
</dbReference>
<dbReference type="EMBL" id="WEIA01000004">
    <property type="protein sequence ID" value="NLR21414.1"/>
    <property type="molecule type" value="Genomic_DNA"/>
</dbReference>
<dbReference type="Pfam" id="PF08840">
    <property type="entry name" value="BAAT_C"/>
    <property type="match status" value="1"/>
</dbReference>
<dbReference type="RefSeq" id="WP_019647366.1">
    <property type="nucleotide sequence ID" value="NZ_CBCSDF010000001.1"/>
</dbReference>
<evidence type="ECO:0000313" key="4">
    <source>
        <dbReference type="Proteomes" id="UP000646877"/>
    </source>
</evidence>
<accession>A0A8I2H5G1</accession>
<proteinExistence type="predicted"/>
<keyword evidence="5" id="KW-1185">Reference proteome</keyword>